<evidence type="ECO:0000256" key="9">
    <source>
        <dbReference type="ARBA" id="ARBA00047450"/>
    </source>
</evidence>
<comment type="catalytic activity">
    <reaction evidence="9">
        <text>(9Z)-octadecenoate + glycine = N-(9Z-octadecenoyl)glycine + H2O</text>
        <dbReference type="Rhea" id="RHEA:51316"/>
        <dbReference type="ChEBI" id="CHEBI:15377"/>
        <dbReference type="ChEBI" id="CHEBI:30823"/>
        <dbReference type="ChEBI" id="CHEBI:57305"/>
        <dbReference type="ChEBI" id="CHEBI:133992"/>
    </reaction>
    <physiologicalReaction direction="right-to-left" evidence="9">
        <dbReference type="Rhea" id="RHEA:51318"/>
    </physiologicalReaction>
</comment>
<keyword evidence="29" id="KW-1185">Reference proteome</keyword>
<evidence type="ECO:0000256" key="2">
    <source>
        <dbReference type="ARBA" id="ARBA00006247"/>
    </source>
</evidence>
<evidence type="ECO:0000256" key="10">
    <source>
        <dbReference type="ARBA" id="ARBA00047567"/>
    </source>
</evidence>
<evidence type="ECO:0000256" key="19">
    <source>
        <dbReference type="ARBA" id="ARBA00048597"/>
    </source>
</evidence>
<evidence type="ECO:0000256" key="16">
    <source>
        <dbReference type="ARBA" id="ARBA00048380"/>
    </source>
</evidence>
<evidence type="ECO:0000256" key="1">
    <source>
        <dbReference type="ARBA" id="ARBA00004872"/>
    </source>
</evidence>
<dbReference type="AlphaFoldDB" id="A0A2G8KW01"/>
<evidence type="ECO:0000313" key="28">
    <source>
        <dbReference type="EMBL" id="PIK52184.1"/>
    </source>
</evidence>
<keyword evidence="28" id="KW-0121">Carboxypeptidase</keyword>
<dbReference type="GO" id="GO:0046872">
    <property type="term" value="F:metal ion binding"/>
    <property type="evidence" value="ECO:0007669"/>
    <property type="project" value="UniProtKB-KW"/>
</dbReference>
<feature type="domain" description="Peptidase M20 dimerisation" evidence="27">
    <location>
        <begin position="262"/>
        <end position="399"/>
    </location>
</feature>
<comment type="catalytic activity">
    <reaction evidence="18">
        <text>an N-acyl-L-amino acid + H2O = an L-alpha-amino acid + a carboxylate</text>
        <dbReference type="Rhea" id="RHEA:15565"/>
        <dbReference type="ChEBI" id="CHEBI:15377"/>
        <dbReference type="ChEBI" id="CHEBI:29067"/>
        <dbReference type="ChEBI" id="CHEBI:59869"/>
        <dbReference type="ChEBI" id="CHEBI:59874"/>
        <dbReference type="EC" id="3.5.1.14"/>
    </reaction>
    <physiologicalReaction direction="left-to-right" evidence="18">
        <dbReference type="Rhea" id="RHEA:15566"/>
    </physiologicalReaction>
    <physiologicalReaction direction="right-to-left" evidence="18">
        <dbReference type="Rhea" id="RHEA:15567"/>
    </physiologicalReaction>
</comment>
<protein>
    <submittedName>
        <fullName evidence="28">Putative carboxypeptidase PM20D1</fullName>
    </submittedName>
</protein>
<evidence type="ECO:0000256" key="23">
    <source>
        <dbReference type="ARBA" id="ARBA00048840"/>
    </source>
</evidence>
<dbReference type="GO" id="GO:0006629">
    <property type="term" value="P:lipid metabolic process"/>
    <property type="evidence" value="ECO:0007669"/>
    <property type="project" value="UniProtKB-ARBA"/>
</dbReference>
<dbReference type="PANTHER" id="PTHR45962:SF1">
    <property type="entry name" value="N-FATTY-ACYL-AMINO ACID SYNTHASE_HYDROLASE PM20D1"/>
    <property type="match status" value="1"/>
</dbReference>
<evidence type="ECO:0000256" key="11">
    <source>
        <dbReference type="ARBA" id="ARBA00047723"/>
    </source>
</evidence>
<organism evidence="28 29">
    <name type="scientific">Stichopus japonicus</name>
    <name type="common">Sea cucumber</name>
    <dbReference type="NCBI Taxonomy" id="307972"/>
    <lineage>
        <taxon>Eukaryota</taxon>
        <taxon>Metazoa</taxon>
        <taxon>Echinodermata</taxon>
        <taxon>Eleutherozoa</taxon>
        <taxon>Echinozoa</taxon>
        <taxon>Holothuroidea</taxon>
        <taxon>Aspidochirotacea</taxon>
        <taxon>Aspidochirotida</taxon>
        <taxon>Stichopodidae</taxon>
        <taxon>Apostichopus</taxon>
    </lineage>
</organism>
<evidence type="ECO:0000256" key="6">
    <source>
        <dbReference type="ARBA" id="ARBA00022833"/>
    </source>
</evidence>
<comment type="catalytic activity">
    <reaction evidence="19">
        <text>N-(9Z-octadecenoyl)-L-serine + H2O = L-serine + (9Z)-octadecenoate</text>
        <dbReference type="Rhea" id="RHEA:51352"/>
        <dbReference type="ChEBI" id="CHEBI:15377"/>
        <dbReference type="ChEBI" id="CHEBI:30823"/>
        <dbReference type="ChEBI" id="CHEBI:33384"/>
        <dbReference type="ChEBI" id="CHEBI:134031"/>
    </reaction>
    <physiologicalReaction direction="left-to-right" evidence="19">
        <dbReference type="Rhea" id="RHEA:51353"/>
    </physiologicalReaction>
</comment>
<evidence type="ECO:0000256" key="15">
    <source>
        <dbReference type="ARBA" id="ARBA00048145"/>
    </source>
</evidence>
<comment type="catalytic activity">
    <reaction evidence="21">
        <text>N-(9Z-octadecenoyl)-L-tryptophan + H2O = L-tryptophan + (9Z)-octadecenoate</text>
        <dbReference type="Rhea" id="RHEA:64176"/>
        <dbReference type="ChEBI" id="CHEBI:15377"/>
        <dbReference type="ChEBI" id="CHEBI:30823"/>
        <dbReference type="ChEBI" id="CHEBI:57912"/>
        <dbReference type="ChEBI" id="CHEBI:149733"/>
    </reaction>
    <physiologicalReaction direction="left-to-right" evidence="21">
        <dbReference type="Rhea" id="RHEA:64177"/>
    </physiologicalReaction>
</comment>
<comment type="catalytic activity">
    <reaction evidence="23">
        <text>an N-acyl-aromatic L-alpha-amino acid + H2O = an aromatic L-alpha-amino acid + a carboxylate</text>
        <dbReference type="Rhea" id="RHEA:54184"/>
        <dbReference type="ChEBI" id="CHEBI:15377"/>
        <dbReference type="ChEBI" id="CHEBI:29067"/>
        <dbReference type="ChEBI" id="CHEBI:84824"/>
        <dbReference type="ChEBI" id="CHEBI:138093"/>
        <dbReference type="EC" id="3.5.1.114"/>
    </reaction>
    <physiologicalReaction direction="left-to-right" evidence="23">
        <dbReference type="Rhea" id="RHEA:54185"/>
    </physiologicalReaction>
    <physiologicalReaction direction="right-to-left" evidence="23">
        <dbReference type="Rhea" id="RHEA:54186"/>
    </physiologicalReaction>
</comment>
<evidence type="ECO:0000256" key="22">
    <source>
        <dbReference type="ARBA" id="ARBA00048827"/>
    </source>
</evidence>
<comment type="catalytic activity">
    <reaction evidence="11">
        <text>N-octadecanoyl-L-phenylalanine + H2O = octadecanoate + L-phenylalanine</text>
        <dbReference type="Rhea" id="RHEA:64128"/>
        <dbReference type="ChEBI" id="CHEBI:15377"/>
        <dbReference type="ChEBI" id="CHEBI:25629"/>
        <dbReference type="ChEBI" id="CHEBI:58095"/>
        <dbReference type="ChEBI" id="CHEBI:149700"/>
    </reaction>
    <physiologicalReaction direction="left-to-right" evidence="11">
        <dbReference type="Rhea" id="RHEA:64129"/>
    </physiologicalReaction>
</comment>
<comment type="catalytic activity">
    <reaction evidence="22">
        <text>N-(9Z-octadecenoyl)-L-leucine + H2O = L-leucine + (9Z)-octadecenoate</text>
        <dbReference type="Rhea" id="RHEA:51360"/>
        <dbReference type="ChEBI" id="CHEBI:15377"/>
        <dbReference type="ChEBI" id="CHEBI:30823"/>
        <dbReference type="ChEBI" id="CHEBI:57427"/>
        <dbReference type="ChEBI" id="CHEBI:134035"/>
    </reaction>
    <physiologicalReaction direction="left-to-right" evidence="22">
        <dbReference type="Rhea" id="RHEA:51361"/>
    </physiologicalReaction>
    <physiologicalReaction direction="right-to-left" evidence="22">
        <dbReference type="Rhea" id="RHEA:51362"/>
    </physiologicalReaction>
</comment>
<dbReference type="SUPFAM" id="SSF53187">
    <property type="entry name" value="Zn-dependent exopeptidases"/>
    <property type="match status" value="1"/>
</dbReference>
<comment type="catalytic activity">
    <reaction evidence="20">
        <text>N-(9Z-octadecenoyl)-L-glutamine + H2O = L-glutamine + (9Z)-octadecenoate</text>
        <dbReference type="Rhea" id="RHEA:51356"/>
        <dbReference type="ChEBI" id="CHEBI:15377"/>
        <dbReference type="ChEBI" id="CHEBI:30823"/>
        <dbReference type="ChEBI" id="CHEBI:58359"/>
        <dbReference type="ChEBI" id="CHEBI:134033"/>
    </reaction>
    <physiologicalReaction direction="left-to-right" evidence="20">
        <dbReference type="Rhea" id="RHEA:51357"/>
    </physiologicalReaction>
</comment>
<comment type="function">
    <text evidence="8">Secreted enzyme that regulates the endogenous N-fatty acyl amino acid (NAAs) tissue and circulating levels by functioning as a bidirectional NAA synthase/hydrolase. It condenses free fatty acids and free amino acids to generate NAAs and bidirectionally catalyzes the reverse hydrolysis reaction. Some of these NAAs stimulate oxidative metabolism via mitochondrial uncoupling, increasing energy expenditure in a UPC1-independent manner. Thereby, this secreted protein may indirectly regulate whole body energy expenditure. PM20D1 circulates in tight association with both low- and high-density (LDL and HDL,respectively) lipoprotein particles.</text>
</comment>
<dbReference type="FunFam" id="3.40.630.10:FF:000027">
    <property type="entry name" value="N-fatty-acyl-amino acid synthase/hydrolase PM20D1"/>
    <property type="match status" value="1"/>
</dbReference>
<name>A0A2G8KW01_STIJA</name>
<evidence type="ECO:0000256" key="20">
    <source>
        <dbReference type="ARBA" id="ARBA00048729"/>
    </source>
</evidence>
<dbReference type="InterPro" id="IPR047177">
    <property type="entry name" value="Pept_M20A"/>
</dbReference>
<dbReference type="FunFam" id="1.10.150.900:FF:000003">
    <property type="entry name" value="N-fatty-acyl-amino acid synthase/hydrolase PM20D1"/>
    <property type="match status" value="1"/>
</dbReference>
<comment type="catalytic activity">
    <reaction evidence="15">
        <text>N-(9Z-octadecenoyl)-L-methionine + H2O = (9Z)-octadecenoate + L-methionine</text>
        <dbReference type="Rhea" id="RHEA:64144"/>
        <dbReference type="ChEBI" id="CHEBI:15377"/>
        <dbReference type="ChEBI" id="CHEBI:30823"/>
        <dbReference type="ChEBI" id="CHEBI:57844"/>
        <dbReference type="ChEBI" id="CHEBI:149732"/>
    </reaction>
    <physiologicalReaction direction="left-to-right" evidence="15">
        <dbReference type="Rhea" id="RHEA:64145"/>
    </physiologicalReaction>
</comment>
<comment type="catalytic activity">
    <reaction evidence="14">
        <text>N-hexadecanoyl-L-phenylalanine + H2O = hexadecanoate + L-phenylalanine</text>
        <dbReference type="Rhea" id="RHEA:64124"/>
        <dbReference type="ChEBI" id="CHEBI:7896"/>
        <dbReference type="ChEBI" id="CHEBI:15377"/>
        <dbReference type="ChEBI" id="CHEBI:58095"/>
        <dbReference type="ChEBI" id="CHEBI:149699"/>
    </reaction>
    <physiologicalReaction direction="left-to-right" evidence="14">
        <dbReference type="Rhea" id="RHEA:64125"/>
    </physiologicalReaction>
</comment>
<comment type="pathway">
    <text evidence="7">Amino-acid metabolism.</text>
</comment>
<keyword evidence="3" id="KW-0645">Protease</keyword>
<keyword evidence="6" id="KW-0862">Zinc</keyword>
<evidence type="ECO:0000256" key="17">
    <source>
        <dbReference type="ARBA" id="ARBA00048402"/>
    </source>
</evidence>
<dbReference type="InterPro" id="IPR011650">
    <property type="entry name" value="Peptidase_M20_dimer"/>
</dbReference>
<comment type="catalytic activity">
    <reaction evidence="26">
        <text>N-(9Z-octadecenoyl)-L-lysine + H2O = L-lysine + (9Z)-octadecenoate</text>
        <dbReference type="Rhea" id="RHEA:64192"/>
        <dbReference type="ChEBI" id="CHEBI:15377"/>
        <dbReference type="ChEBI" id="CHEBI:30823"/>
        <dbReference type="ChEBI" id="CHEBI:32551"/>
        <dbReference type="ChEBI" id="CHEBI:149731"/>
    </reaction>
    <physiologicalReaction direction="left-to-right" evidence="26">
        <dbReference type="Rhea" id="RHEA:64193"/>
    </physiologicalReaction>
</comment>
<comment type="catalytic activity">
    <reaction evidence="25">
        <text>N-(5Z,8Z,11Z,14Z-eicosatetraenoyl)-L-serine + H2O = (5Z,8Z,11Z,14Z)-eicosatetraenoate + L-serine</text>
        <dbReference type="Rhea" id="RHEA:64116"/>
        <dbReference type="ChEBI" id="CHEBI:15377"/>
        <dbReference type="ChEBI" id="CHEBI:32395"/>
        <dbReference type="ChEBI" id="CHEBI:33384"/>
        <dbReference type="ChEBI" id="CHEBI:149697"/>
    </reaction>
    <physiologicalReaction direction="left-to-right" evidence="25">
        <dbReference type="Rhea" id="RHEA:64117"/>
    </physiologicalReaction>
    <physiologicalReaction direction="right-to-left" evidence="25">
        <dbReference type="Rhea" id="RHEA:64118"/>
    </physiologicalReaction>
</comment>
<dbReference type="GO" id="GO:1990845">
    <property type="term" value="P:adaptive thermogenesis"/>
    <property type="evidence" value="ECO:0007669"/>
    <property type="project" value="UniProtKB-ARBA"/>
</dbReference>
<comment type="similarity">
    <text evidence="2">Belongs to the peptidase M20A family.</text>
</comment>
<dbReference type="Proteomes" id="UP000230750">
    <property type="component" value="Unassembled WGS sequence"/>
</dbReference>
<evidence type="ECO:0000256" key="7">
    <source>
        <dbReference type="ARBA" id="ARBA00034698"/>
    </source>
</evidence>
<evidence type="ECO:0000256" key="18">
    <source>
        <dbReference type="ARBA" id="ARBA00048579"/>
    </source>
</evidence>
<dbReference type="GO" id="GO:0005576">
    <property type="term" value="C:extracellular region"/>
    <property type="evidence" value="ECO:0007669"/>
    <property type="project" value="UniProtKB-ARBA"/>
</dbReference>
<keyword evidence="4" id="KW-0479">Metal-binding</keyword>
<comment type="catalytic activity">
    <reaction evidence="12">
        <text>N-(9Z-octadecenoyl)-L-tyrosine + H2O = L-tyrosine + (9Z)-octadecenoate</text>
        <dbReference type="Rhea" id="RHEA:64184"/>
        <dbReference type="ChEBI" id="CHEBI:15377"/>
        <dbReference type="ChEBI" id="CHEBI:30823"/>
        <dbReference type="ChEBI" id="CHEBI:58315"/>
        <dbReference type="ChEBI" id="CHEBI:149734"/>
    </reaction>
    <physiologicalReaction direction="left-to-right" evidence="12">
        <dbReference type="Rhea" id="RHEA:64185"/>
    </physiologicalReaction>
</comment>
<comment type="catalytic activity">
    <reaction evidence="10">
        <text>N-(4Z,7Z,10Z,13Z,16Z,19Z-docosahexaenoyl)-L-phenylalanine + H2O = (4Z,7Z,10Z,13Z,16Z,19Z)-docosahexaenoate + L-phenylalanine</text>
        <dbReference type="Rhea" id="RHEA:64132"/>
        <dbReference type="ChEBI" id="CHEBI:15377"/>
        <dbReference type="ChEBI" id="CHEBI:58095"/>
        <dbReference type="ChEBI" id="CHEBI:77016"/>
        <dbReference type="ChEBI" id="CHEBI:149701"/>
    </reaction>
    <physiologicalReaction direction="left-to-right" evidence="10">
        <dbReference type="Rhea" id="RHEA:64133"/>
    </physiologicalReaction>
</comment>
<evidence type="ECO:0000256" key="5">
    <source>
        <dbReference type="ARBA" id="ARBA00022801"/>
    </source>
</evidence>
<dbReference type="GO" id="GO:0004046">
    <property type="term" value="F:aminoacylase activity"/>
    <property type="evidence" value="ECO:0007669"/>
    <property type="project" value="UniProtKB-EC"/>
</dbReference>
<dbReference type="Gene3D" id="1.10.150.900">
    <property type="match status" value="1"/>
</dbReference>
<dbReference type="GO" id="GO:0006508">
    <property type="term" value="P:proteolysis"/>
    <property type="evidence" value="ECO:0007669"/>
    <property type="project" value="UniProtKB-KW"/>
</dbReference>
<comment type="catalytic activity">
    <reaction evidence="17">
        <text>N-(5Z,8Z,11Z,14Z)-eicosatetraenoyl-glycine + H2O = (5Z,8Z,11Z,14Z)-eicosatetraenoate + glycine</text>
        <dbReference type="Rhea" id="RHEA:64108"/>
        <dbReference type="ChEBI" id="CHEBI:15377"/>
        <dbReference type="ChEBI" id="CHEBI:32395"/>
        <dbReference type="ChEBI" id="CHEBI:57305"/>
        <dbReference type="ChEBI" id="CHEBI:59002"/>
    </reaction>
    <physiologicalReaction direction="left-to-right" evidence="17">
        <dbReference type="Rhea" id="RHEA:64109"/>
    </physiologicalReaction>
    <physiologicalReaction direction="right-to-left" evidence="17">
        <dbReference type="Rhea" id="RHEA:64110"/>
    </physiologicalReaction>
</comment>
<dbReference type="GO" id="GO:0043605">
    <property type="term" value="P:amide catabolic process"/>
    <property type="evidence" value="ECO:0007669"/>
    <property type="project" value="UniProtKB-ARBA"/>
</dbReference>
<dbReference type="GO" id="GO:0004180">
    <property type="term" value="F:carboxypeptidase activity"/>
    <property type="evidence" value="ECO:0007669"/>
    <property type="project" value="UniProtKB-KW"/>
</dbReference>
<dbReference type="Gene3D" id="3.30.70.360">
    <property type="match status" value="1"/>
</dbReference>
<dbReference type="GO" id="GO:0006520">
    <property type="term" value="P:amino acid metabolic process"/>
    <property type="evidence" value="ECO:0007669"/>
    <property type="project" value="TreeGrafter"/>
</dbReference>
<evidence type="ECO:0000256" key="12">
    <source>
        <dbReference type="ARBA" id="ARBA00047866"/>
    </source>
</evidence>
<evidence type="ECO:0000256" key="24">
    <source>
        <dbReference type="ARBA" id="ARBA00048879"/>
    </source>
</evidence>
<dbReference type="OrthoDB" id="3064516at2759"/>
<comment type="catalytic activity">
    <reaction evidence="24">
        <text>L-phenylalanine + (9Z)-octadecenoate = N-(9Z-octadecenoyl)-L-phenylalanine + H2O</text>
        <dbReference type="Rhea" id="RHEA:51300"/>
        <dbReference type="ChEBI" id="CHEBI:15377"/>
        <dbReference type="ChEBI" id="CHEBI:30823"/>
        <dbReference type="ChEBI" id="CHEBI:58095"/>
        <dbReference type="ChEBI" id="CHEBI:134020"/>
    </reaction>
    <physiologicalReaction direction="left-to-right" evidence="24">
        <dbReference type="Rhea" id="RHEA:51301"/>
    </physiologicalReaction>
    <physiologicalReaction direction="right-to-left" evidence="24">
        <dbReference type="Rhea" id="RHEA:51302"/>
    </physiologicalReaction>
</comment>
<dbReference type="PANTHER" id="PTHR45962">
    <property type="entry name" value="N-FATTY-ACYL-AMINO ACID SYNTHASE/HYDROLASE PM20D1"/>
    <property type="match status" value="1"/>
</dbReference>
<sequence length="529" mass="58468">MGVFGTALKLIFLGITLLVTVMLIRTLTFPSQQPNVGKCSPEDADFIKLTDEMTKHFQEAIRIKTIAWSNTDIMLSGILDMHTLLERGKFLDKLLKVCCLSNDSVQSMVIPEVCSKLIKKEVINTYSLLYTVDGSDPSLTPYMLTAHMDVVPVDQQVWDVPPFEGRIVDGFLYGRGTIDNKNSVMGIMEALEFRLKSGNLPIRSFFIGLGFDEEVAGYQGAGEISKALAARGVRLEFLLDEGSTILKGAFRGIESPIALVSVAEKGAVTLNITVEAIATGHSSMPGKESNLGLLSKALARLEANPHPSMFGRGPEKGLMEAIASEAVFPLKFVLTNLWFFGPVVSWIMSMKPSTNALIRTTTAVTMVSGGTKINVLAPLGWGIVNHRIHPTQSIEEVVNYDKMLVGDERVNLTRYAVWDIDPSPTSPYGDDVYGYQVVARSQQQVFPDAIIAPSVMIGNTDTKFYWNMTDQIYRFCPTLMVQSDLARFHGLNERMSLKNIQATVNFYYHVMANADSKEVFSKHAHTDEL</sequence>
<evidence type="ECO:0000256" key="8">
    <source>
        <dbReference type="ARBA" id="ARBA00046147"/>
    </source>
</evidence>
<evidence type="ECO:0000256" key="21">
    <source>
        <dbReference type="ARBA" id="ARBA00048822"/>
    </source>
</evidence>
<dbReference type="GO" id="GO:0043604">
    <property type="term" value="P:amide biosynthetic process"/>
    <property type="evidence" value="ECO:0007669"/>
    <property type="project" value="TreeGrafter"/>
</dbReference>
<evidence type="ECO:0000259" key="27">
    <source>
        <dbReference type="Pfam" id="PF07687"/>
    </source>
</evidence>
<comment type="catalytic activity">
    <reaction evidence="13">
        <text>(5Z,8Z,11Z,14Z)-eicosatetraenoate + L-phenylalanine = N-(5Z,8Z,11Z,14Z-eicosatetraenoyl)-L-phenylalanine + H2O</text>
        <dbReference type="Rhea" id="RHEA:51312"/>
        <dbReference type="ChEBI" id="CHEBI:15377"/>
        <dbReference type="ChEBI" id="CHEBI:32395"/>
        <dbReference type="ChEBI" id="CHEBI:58095"/>
        <dbReference type="ChEBI" id="CHEBI:134022"/>
    </reaction>
    <physiologicalReaction direction="left-to-right" evidence="13">
        <dbReference type="Rhea" id="RHEA:51313"/>
    </physiologicalReaction>
    <physiologicalReaction direction="right-to-left" evidence="13">
        <dbReference type="Rhea" id="RHEA:51314"/>
    </physiologicalReaction>
</comment>
<evidence type="ECO:0000256" key="14">
    <source>
        <dbReference type="ARBA" id="ARBA00047879"/>
    </source>
</evidence>
<comment type="caution">
    <text evidence="28">The sequence shown here is derived from an EMBL/GenBank/DDBJ whole genome shotgun (WGS) entry which is preliminary data.</text>
</comment>
<evidence type="ECO:0000256" key="3">
    <source>
        <dbReference type="ARBA" id="ARBA00022670"/>
    </source>
</evidence>
<dbReference type="Pfam" id="PF07687">
    <property type="entry name" value="M20_dimer"/>
    <property type="match status" value="1"/>
</dbReference>
<dbReference type="EMBL" id="MRZV01000340">
    <property type="protein sequence ID" value="PIK52184.1"/>
    <property type="molecule type" value="Genomic_DNA"/>
</dbReference>
<comment type="catalytic activity">
    <reaction evidence="16">
        <text>N-(9Z-octadecenoyl)-L-asparagine + H2O = L-asparagine + (9Z)-octadecenoate</text>
        <dbReference type="Rhea" id="RHEA:64136"/>
        <dbReference type="ChEBI" id="CHEBI:15377"/>
        <dbReference type="ChEBI" id="CHEBI:30823"/>
        <dbReference type="ChEBI" id="CHEBI:58048"/>
        <dbReference type="ChEBI" id="CHEBI:149730"/>
    </reaction>
    <physiologicalReaction direction="left-to-right" evidence="16">
        <dbReference type="Rhea" id="RHEA:64137"/>
    </physiologicalReaction>
</comment>
<dbReference type="STRING" id="307972.A0A2G8KW01"/>
<dbReference type="Gene3D" id="3.40.630.10">
    <property type="entry name" value="Zn peptidases"/>
    <property type="match status" value="1"/>
</dbReference>
<dbReference type="Pfam" id="PF01546">
    <property type="entry name" value="Peptidase_M20"/>
    <property type="match status" value="1"/>
</dbReference>
<reference evidence="28 29" key="1">
    <citation type="journal article" date="2017" name="PLoS Biol.">
        <title>The sea cucumber genome provides insights into morphological evolution and visceral regeneration.</title>
        <authorList>
            <person name="Zhang X."/>
            <person name="Sun L."/>
            <person name="Yuan J."/>
            <person name="Sun Y."/>
            <person name="Gao Y."/>
            <person name="Zhang L."/>
            <person name="Li S."/>
            <person name="Dai H."/>
            <person name="Hamel J.F."/>
            <person name="Liu C."/>
            <person name="Yu Y."/>
            <person name="Liu S."/>
            <person name="Lin W."/>
            <person name="Guo K."/>
            <person name="Jin S."/>
            <person name="Xu P."/>
            <person name="Storey K.B."/>
            <person name="Huan P."/>
            <person name="Zhang T."/>
            <person name="Zhou Y."/>
            <person name="Zhang J."/>
            <person name="Lin C."/>
            <person name="Li X."/>
            <person name="Xing L."/>
            <person name="Huo D."/>
            <person name="Sun M."/>
            <person name="Wang L."/>
            <person name="Mercier A."/>
            <person name="Li F."/>
            <person name="Yang H."/>
            <person name="Xiang J."/>
        </authorList>
    </citation>
    <scope>NUCLEOTIDE SEQUENCE [LARGE SCALE GENOMIC DNA]</scope>
    <source>
        <strain evidence="28">Shaxun</strain>
        <tissue evidence="28">Muscle</tissue>
    </source>
</reference>
<accession>A0A2G8KW01</accession>
<evidence type="ECO:0000256" key="13">
    <source>
        <dbReference type="ARBA" id="ARBA00047874"/>
    </source>
</evidence>
<evidence type="ECO:0000313" key="29">
    <source>
        <dbReference type="Proteomes" id="UP000230750"/>
    </source>
</evidence>
<evidence type="ECO:0000256" key="25">
    <source>
        <dbReference type="ARBA" id="ARBA00049100"/>
    </source>
</evidence>
<dbReference type="InterPro" id="IPR002933">
    <property type="entry name" value="Peptidase_M20"/>
</dbReference>
<evidence type="ECO:0000256" key="4">
    <source>
        <dbReference type="ARBA" id="ARBA00022723"/>
    </source>
</evidence>
<gene>
    <name evidence="28" type="ORF">BSL78_10921</name>
</gene>
<proteinExistence type="inferred from homology"/>
<comment type="pathway">
    <text evidence="1">Lipid metabolism; fatty acid metabolism.</text>
</comment>
<keyword evidence="5" id="KW-0378">Hydrolase</keyword>
<evidence type="ECO:0000256" key="26">
    <source>
        <dbReference type="ARBA" id="ARBA00049457"/>
    </source>
</evidence>